<dbReference type="GO" id="GO:0046872">
    <property type="term" value="F:metal ion binding"/>
    <property type="evidence" value="ECO:0007669"/>
    <property type="project" value="UniProtKB-KW"/>
</dbReference>
<keyword evidence="9" id="KW-1185">Reference proteome</keyword>
<dbReference type="PANTHER" id="PTHR20855:SF138">
    <property type="entry name" value="PROGESTIN AND ADIPOQ RECEPTOR FAMILY MEMBER 4"/>
    <property type="match status" value="1"/>
</dbReference>
<keyword evidence="6" id="KW-0862">Zinc</keyword>
<dbReference type="Proteomes" id="UP000007875">
    <property type="component" value="Unassembled WGS sequence"/>
</dbReference>
<evidence type="ECO:0000256" key="7">
    <source>
        <dbReference type="SAM" id="Phobius"/>
    </source>
</evidence>
<evidence type="ECO:0000256" key="5">
    <source>
        <dbReference type="ARBA" id="ARBA00023136"/>
    </source>
</evidence>
<dbReference type="Pfam" id="PF03006">
    <property type="entry name" value="HlyIII"/>
    <property type="match status" value="1"/>
</dbReference>
<keyword evidence="6" id="KW-0479">Metal-binding</keyword>
<keyword evidence="3 7" id="KW-0812">Transmembrane</keyword>
<reference evidence="8" key="3">
    <citation type="submission" date="2025-09" db="UniProtKB">
        <authorList>
            <consortium name="Ensembl"/>
        </authorList>
    </citation>
    <scope>IDENTIFICATION</scope>
</reference>
<feature type="transmembrane region" description="Helical" evidence="7">
    <location>
        <begin position="25"/>
        <end position="42"/>
    </location>
</feature>
<evidence type="ECO:0000256" key="1">
    <source>
        <dbReference type="ARBA" id="ARBA00004141"/>
    </source>
</evidence>
<keyword evidence="4 7" id="KW-1133">Transmembrane helix</keyword>
<evidence type="ECO:0000256" key="4">
    <source>
        <dbReference type="ARBA" id="ARBA00022989"/>
    </source>
</evidence>
<comment type="similarity">
    <text evidence="2">Belongs to the ADIPOR family.</text>
</comment>
<name>H2YY16_CIOSA</name>
<feature type="binding site" evidence="6">
    <location>
        <position position="59"/>
    </location>
    <ligand>
        <name>Zn(2+)</name>
        <dbReference type="ChEBI" id="CHEBI:29105"/>
    </ligand>
</feature>
<dbReference type="Ensembl" id="ENSCSAVT00000010352.1">
    <property type="protein sequence ID" value="ENSCSAVP00000010227.1"/>
    <property type="gene ID" value="ENSCSAVG00000006026.1"/>
</dbReference>
<organism evidence="8 9">
    <name type="scientific">Ciona savignyi</name>
    <name type="common">Pacific transparent sea squirt</name>
    <dbReference type="NCBI Taxonomy" id="51511"/>
    <lineage>
        <taxon>Eukaryota</taxon>
        <taxon>Metazoa</taxon>
        <taxon>Chordata</taxon>
        <taxon>Tunicata</taxon>
        <taxon>Ascidiacea</taxon>
        <taxon>Phlebobranchia</taxon>
        <taxon>Cionidae</taxon>
        <taxon>Ciona</taxon>
    </lineage>
</organism>
<comment type="subcellular location">
    <subcellularLocation>
        <location evidence="1">Membrane</location>
        <topology evidence="1">Multi-pass membrane protein</topology>
    </subcellularLocation>
</comment>
<evidence type="ECO:0000256" key="6">
    <source>
        <dbReference type="PIRSR" id="PIRSR604254-1"/>
    </source>
</evidence>
<feature type="transmembrane region" description="Helical" evidence="7">
    <location>
        <begin position="102"/>
        <end position="125"/>
    </location>
</feature>
<feature type="transmembrane region" description="Helical" evidence="7">
    <location>
        <begin position="54"/>
        <end position="72"/>
    </location>
</feature>
<dbReference type="AlphaFoldDB" id="H2YY16"/>
<protein>
    <submittedName>
        <fullName evidence="8">Uncharacterized protein</fullName>
    </submittedName>
</protein>
<evidence type="ECO:0000313" key="9">
    <source>
        <dbReference type="Proteomes" id="UP000007875"/>
    </source>
</evidence>
<accession>H2YY16</accession>
<reference evidence="8" key="2">
    <citation type="submission" date="2025-08" db="UniProtKB">
        <authorList>
            <consortium name="Ensembl"/>
        </authorList>
    </citation>
    <scope>IDENTIFICATION</scope>
</reference>
<proteinExistence type="inferred from homology"/>
<evidence type="ECO:0000256" key="3">
    <source>
        <dbReference type="ARBA" id="ARBA00022692"/>
    </source>
</evidence>
<keyword evidence="5 7" id="KW-0472">Membrane</keyword>
<evidence type="ECO:0000313" key="8">
    <source>
        <dbReference type="Ensembl" id="ENSCSAVP00000010227.1"/>
    </source>
</evidence>
<feature type="binding site" evidence="6">
    <location>
        <position position="63"/>
    </location>
    <ligand>
        <name>Zn(2+)</name>
        <dbReference type="ChEBI" id="CHEBI:29105"/>
    </ligand>
</feature>
<evidence type="ECO:0000256" key="2">
    <source>
        <dbReference type="ARBA" id="ARBA00007018"/>
    </source>
</evidence>
<dbReference type="GO" id="GO:0016020">
    <property type="term" value="C:membrane"/>
    <property type="evidence" value="ECO:0007669"/>
    <property type="project" value="UniProtKB-SubCell"/>
</dbReference>
<dbReference type="InParanoid" id="H2YY16"/>
<dbReference type="GO" id="GO:0038023">
    <property type="term" value="F:signaling receptor activity"/>
    <property type="evidence" value="ECO:0007669"/>
    <property type="project" value="TreeGrafter"/>
</dbReference>
<reference evidence="9" key="1">
    <citation type="submission" date="2003-08" db="EMBL/GenBank/DDBJ databases">
        <authorList>
            <person name="Birren B."/>
            <person name="Nusbaum C."/>
            <person name="Abebe A."/>
            <person name="Abouelleil A."/>
            <person name="Adekoya E."/>
            <person name="Ait-zahra M."/>
            <person name="Allen N."/>
            <person name="Allen T."/>
            <person name="An P."/>
            <person name="Anderson M."/>
            <person name="Anderson S."/>
            <person name="Arachchi H."/>
            <person name="Armbruster J."/>
            <person name="Bachantsang P."/>
            <person name="Baldwin J."/>
            <person name="Barry A."/>
            <person name="Bayul T."/>
            <person name="Blitshsteyn B."/>
            <person name="Bloom T."/>
            <person name="Blye J."/>
            <person name="Boguslavskiy L."/>
            <person name="Borowsky M."/>
            <person name="Boukhgalter B."/>
            <person name="Brunache A."/>
            <person name="Butler J."/>
            <person name="Calixte N."/>
            <person name="Calvo S."/>
            <person name="Camarata J."/>
            <person name="Campo K."/>
            <person name="Chang J."/>
            <person name="Cheshatsang Y."/>
            <person name="Citroen M."/>
            <person name="Collymore A."/>
            <person name="Considine T."/>
            <person name="Cook A."/>
            <person name="Cooke P."/>
            <person name="Corum B."/>
            <person name="Cuomo C."/>
            <person name="David R."/>
            <person name="Dawoe T."/>
            <person name="Degray S."/>
            <person name="Dodge S."/>
            <person name="Dooley K."/>
            <person name="Dorje P."/>
            <person name="Dorjee K."/>
            <person name="Dorris L."/>
            <person name="Duffey N."/>
            <person name="Dupes A."/>
            <person name="Elkins T."/>
            <person name="Engels R."/>
            <person name="Erickson J."/>
            <person name="Farina A."/>
            <person name="Faro S."/>
            <person name="Ferreira P."/>
            <person name="Fischer H."/>
            <person name="Fitzgerald M."/>
            <person name="Foley K."/>
            <person name="Gage D."/>
            <person name="Galagan J."/>
            <person name="Gearin G."/>
            <person name="Gnerre S."/>
            <person name="Gnirke A."/>
            <person name="Goyette A."/>
            <person name="Graham J."/>
            <person name="Grandbois E."/>
            <person name="Gyaltsen K."/>
            <person name="Hafez N."/>
            <person name="Hagopian D."/>
            <person name="Hagos B."/>
            <person name="Hall J."/>
            <person name="Hatcher B."/>
            <person name="Heller A."/>
            <person name="Higgins H."/>
            <person name="Honan T."/>
            <person name="Horn A."/>
            <person name="Houde N."/>
            <person name="Hughes L."/>
            <person name="Hulme W."/>
            <person name="Husby E."/>
            <person name="Iliev I."/>
            <person name="Jaffe D."/>
            <person name="Jones C."/>
            <person name="Kamal M."/>
            <person name="Kamat A."/>
            <person name="Kamvysselis M."/>
            <person name="Karlsson E."/>
            <person name="Kells C."/>
            <person name="Kieu A."/>
            <person name="Kisner P."/>
            <person name="Kodira C."/>
            <person name="Kulbokas E."/>
            <person name="Labutti K."/>
            <person name="Lama D."/>
            <person name="Landers T."/>
            <person name="Leger J."/>
            <person name="Levine S."/>
            <person name="Lewis D."/>
            <person name="Lewis T."/>
            <person name="Lindblad-toh K."/>
            <person name="Liu X."/>
            <person name="Lokyitsang T."/>
            <person name="Lokyitsang Y."/>
            <person name="Lucien O."/>
            <person name="Lui A."/>
            <person name="Ma L.J."/>
            <person name="Mabbitt R."/>
            <person name="Macdonald J."/>
            <person name="Maclean C."/>
            <person name="Major J."/>
            <person name="Manning J."/>
            <person name="Marabella R."/>
            <person name="Maru K."/>
            <person name="Matthews C."/>
            <person name="Mauceli E."/>
            <person name="Mccarthy M."/>
            <person name="Mcdonough S."/>
            <person name="Mcghee T."/>
            <person name="Meldrim J."/>
            <person name="Meneus L."/>
            <person name="Mesirov J."/>
            <person name="Mihalev A."/>
            <person name="Mihova T."/>
            <person name="Mikkelsen T."/>
            <person name="Mlenga V."/>
            <person name="Moru K."/>
            <person name="Mozes J."/>
            <person name="Mulrain L."/>
            <person name="Munson G."/>
            <person name="Naylor J."/>
            <person name="Newes C."/>
            <person name="Nguyen C."/>
            <person name="Nguyen N."/>
            <person name="Nguyen T."/>
            <person name="Nicol R."/>
            <person name="Nielsen C."/>
            <person name="Nizzari M."/>
            <person name="Norbu C."/>
            <person name="Norbu N."/>
            <person name="O'donnell P."/>
            <person name="Okoawo O."/>
            <person name="O'leary S."/>
            <person name="Omotosho B."/>
            <person name="O'neill K."/>
            <person name="Osman S."/>
            <person name="Parker S."/>
            <person name="Perrin D."/>
            <person name="Phunkhang P."/>
            <person name="Piqani B."/>
            <person name="Purcell S."/>
            <person name="Rachupka T."/>
            <person name="Ramasamy U."/>
            <person name="Rameau R."/>
            <person name="Ray V."/>
            <person name="Raymond C."/>
            <person name="Retta R."/>
            <person name="Richardson S."/>
            <person name="Rise C."/>
            <person name="Rodriguez J."/>
            <person name="Rogers J."/>
            <person name="Rogov P."/>
            <person name="Rutman M."/>
            <person name="Schupbach R."/>
            <person name="Seaman C."/>
            <person name="Settipalli S."/>
            <person name="Sharpe T."/>
            <person name="Sheridan J."/>
            <person name="Sherpa N."/>
            <person name="Shi J."/>
            <person name="Smirnov S."/>
            <person name="Smith C."/>
            <person name="Sougnez C."/>
            <person name="Spencer B."/>
            <person name="Stalker J."/>
            <person name="Stange-thomann N."/>
            <person name="Stavropoulos S."/>
            <person name="Stetson K."/>
            <person name="Stone C."/>
            <person name="Stone S."/>
            <person name="Stubbs M."/>
            <person name="Talamas J."/>
            <person name="Tchuinga P."/>
            <person name="Tenzing P."/>
            <person name="Tesfaye S."/>
            <person name="Theodore J."/>
            <person name="Thoulutsang Y."/>
            <person name="Topham K."/>
            <person name="Towey S."/>
            <person name="Tsamla T."/>
            <person name="Tsomo N."/>
            <person name="Vallee D."/>
            <person name="Vassiliev H."/>
            <person name="Venkataraman V."/>
            <person name="Vinson J."/>
            <person name="Vo A."/>
            <person name="Wade C."/>
            <person name="Wang S."/>
            <person name="Wangchuk T."/>
            <person name="Wangdi T."/>
            <person name="Whittaker C."/>
            <person name="Wilkinson J."/>
            <person name="Wu Y."/>
            <person name="Wyman D."/>
            <person name="Yadav S."/>
            <person name="Yang S."/>
            <person name="Yang X."/>
            <person name="Yeager S."/>
            <person name="Yee E."/>
            <person name="Young G."/>
            <person name="Zainoun J."/>
            <person name="Zembeck L."/>
            <person name="Zimmer A."/>
            <person name="Zody M."/>
            <person name="Lander E."/>
        </authorList>
    </citation>
    <scope>NUCLEOTIDE SEQUENCE [LARGE SCALE GENOMIC DNA]</scope>
</reference>
<dbReference type="PANTHER" id="PTHR20855">
    <property type="entry name" value="ADIPOR/PROGESTIN RECEPTOR-RELATED"/>
    <property type="match status" value="1"/>
</dbReference>
<dbReference type="InterPro" id="IPR004254">
    <property type="entry name" value="AdipoR/HlyIII-related"/>
</dbReference>
<dbReference type="HOGENOM" id="CLU_1829678_0_0_1"/>
<sequence length="141" mass="16100">FRYSFTNQSSEQDCFDLAKGHHTLFYLQASASLLAGVFFALRIPERFYPGRFDIFGSSHQIFHVLIAIALYFQNKLIEEVTEEAKYKINAGEISHEILGTHWMYTIGLFVLVTGVVHSIVVLFYWKIDPCSNTAGNAEKQD</sequence>